<evidence type="ECO:0000256" key="1">
    <source>
        <dbReference type="SAM" id="Phobius"/>
    </source>
</evidence>
<evidence type="ECO:0000313" key="3">
    <source>
        <dbReference type="Proteomes" id="UP000571817"/>
    </source>
</evidence>
<accession>A0A853DH78</accession>
<dbReference type="RefSeq" id="WP_179478014.1">
    <property type="nucleotide sequence ID" value="NZ_JACCFW010000001.1"/>
</dbReference>
<keyword evidence="1" id="KW-0812">Transmembrane</keyword>
<dbReference type="Proteomes" id="UP000571817">
    <property type="component" value="Unassembled WGS sequence"/>
</dbReference>
<keyword evidence="1" id="KW-0472">Membrane</keyword>
<organism evidence="2 3">
    <name type="scientific">Allobranchiibius huperziae</name>
    <dbReference type="NCBI Taxonomy" id="1874116"/>
    <lineage>
        <taxon>Bacteria</taxon>
        <taxon>Bacillati</taxon>
        <taxon>Actinomycetota</taxon>
        <taxon>Actinomycetes</taxon>
        <taxon>Micrococcales</taxon>
        <taxon>Dermacoccaceae</taxon>
        <taxon>Allobranchiibius</taxon>
    </lineage>
</organism>
<keyword evidence="1" id="KW-1133">Transmembrane helix</keyword>
<reference evidence="2 3" key="1">
    <citation type="submission" date="2020-07" db="EMBL/GenBank/DDBJ databases">
        <title>Sequencing the genomes of 1000 actinobacteria strains.</title>
        <authorList>
            <person name="Klenk H.-P."/>
        </authorList>
    </citation>
    <scope>NUCLEOTIDE SEQUENCE [LARGE SCALE GENOMIC DNA]</scope>
    <source>
        <strain evidence="2 3">DSM 29531</strain>
    </source>
</reference>
<sequence length="51" mass="5574">MIGIVAALLVIWLVLVVLGFVIKGLLWLALIGLILFVATGIWGWLRGKSRT</sequence>
<protein>
    <submittedName>
        <fullName evidence="2">Type IV secretory pathway VirB3-like protein</fullName>
    </submittedName>
</protein>
<dbReference type="AlphaFoldDB" id="A0A853DH78"/>
<comment type="caution">
    <text evidence="2">The sequence shown here is derived from an EMBL/GenBank/DDBJ whole genome shotgun (WGS) entry which is preliminary data.</text>
</comment>
<evidence type="ECO:0000313" key="2">
    <source>
        <dbReference type="EMBL" id="NYJ75299.1"/>
    </source>
</evidence>
<dbReference type="EMBL" id="JACCFW010000001">
    <property type="protein sequence ID" value="NYJ75299.1"/>
    <property type="molecule type" value="Genomic_DNA"/>
</dbReference>
<gene>
    <name evidence="2" type="ORF">HNR15_002262</name>
</gene>
<feature type="transmembrane region" description="Helical" evidence="1">
    <location>
        <begin position="29"/>
        <end position="45"/>
    </location>
</feature>
<proteinExistence type="predicted"/>
<keyword evidence="3" id="KW-1185">Reference proteome</keyword>
<name>A0A853DH78_9MICO</name>